<dbReference type="EMBL" id="LGFO01000097">
    <property type="protein sequence ID" value="KUK36425.1"/>
    <property type="molecule type" value="Genomic_DNA"/>
</dbReference>
<proteinExistence type="predicted"/>
<keyword evidence="1" id="KW-0446">Lipid-binding</keyword>
<reference evidence="3" key="1">
    <citation type="journal article" date="2015" name="MBio">
        <title>Genome-Resolved Metagenomic Analysis Reveals Roles for Candidate Phyla and Other Microbial Community Members in Biogeochemical Transformations in Oil Reservoirs.</title>
        <authorList>
            <person name="Hu P."/>
            <person name="Tom L."/>
            <person name="Singh A."/>
            <person name="Thomas B.C."/>
            <person name="Baker B.J."/>
            <person name="Piceno Y.M."/>
            <person name="Andersen G.L."/>
            <person name="Banfield J.F."/>
        </authorList>
    </citation>
    <scope>NUCLEOTIDE SEQUENCE [LARGE SCALE GENOMIC DNA]</scope>
</reference>
<dbReference type="InterPro" id="IPR043168">
    <property type="entry name" value="DegV_C"/>
</dbReference>
<gene>
    <name evidence="2" type="ORF">XD66_0868</name>
</gene>
<dbReference type="PROSITE" id="PS51482">
    <property type="entry name" value="DEGV"/>
    <property type="match status" value="1"/>
</dbReference>
<evidence type="ECO:0000313" key="2">
    <source>
        <dbReference type="EMBL" id="KUK36425.1"/>
    </source>
</evidence>
<dbReference type="GO" id="GO:0008289">
    <property type="term" value="F:lipid binding"/>
    <property type="evidence" value="ECO:0007669"/>
    <property type="project" value="UniProtKB-KW"/>
</dbReference>
<dbReference type="PANTHER" id="PTHR33434:SF2">
    <property type="entry name" value="FATTY ACID-BINDING PROTEIN TM_1468"/>
    <property type="match status" value="1"/>
</dbReference>
<dbReference type="Gene3D" id="3.40.50.10170">
    <property type="match status" value="1"/>
</dbReference>
<sequence>MKKIGFVTDSTAYLPPAFKEQHQIEVVSLTINFEEESYPEVDLFDDFDGFYERLRQASTLPTTSQPSIGDFLNVYQKLGERVESIISVHITEGISGTIKSARSAAAMLPELDITVVDSNATAVAIYMILKAAVRAAAAGMEKDKVLEIINYIVDNQKFYFLPETLEYLRRGGRIGGAAALIGTLLQIRPILFFNKERNCIIDVYEKVRTREKGLQRILEELERDYRTCPDLEVAVVHVGAENLGQDLMRRVQNLLPDYRPDYCPVGPVIGAHIGPGTVGLYFYPVKQQYKSLFQESLGG</sequence>
<organism evidence="2 3">
    <name type="scientific">Thermacetogenium phaeum</name>
    <dbReference type="NCBI Taxonomy" id="85874"/>
    <lineage>
        <taxon>Bacteria</taxon>
        <taxon>Bacillati</taxon>
        <taxon>Bacillota</taxon>
        <taxon>Clostridia</taxon>
        <taxon>Thermoanaerobacterales</taxon>
        <taxon>Thermoanaerobacteraceae</taxon>
        <taxon>Thermacetogenium</taxon>
    </lineage>
</organism>
<evidence type="ECO:0000313" key="3">
    <source>
        <dbReference type="Proteomes" id="UP000053326"/>
    </source>
</evidence>
<dbReference type="Pfam" id="PF02645">
    <property type="entry name" value="DegV"/>
    <property type="match status" value="1"/>
</dbReference>
<dbReference type="PANTHER" id="PTHR33434">
    <property type="entry name" value="DEGV DOMAIN-CONTAINING PROTEIN DR_1986-RELATED"/>
    <property type="match status" value="1"/>
</dbReference>
<protein>
    <submittedName>
        <fullName evidence="2">DegV</fullName>
    </submittedName>
</protein>
<evidence type="ECO:0000256" key="1">
    <source>
        <dbReference type="ARBA" id="ARBA00023121"/>
    </source>
</evidence>
<name>A0A101FG54_9THEO</name>
<dbReference type="Proteomes" id="UP000053326">
    <property type="component" value="Unassembled WGS sequence"/>
</dbReference>
<accession>A0A101FG54</accession>
<dbReference type="NCBIfam" id="TIGR00762">
    <property type="entry name" value="DegV"/>
    <property type="match status" value="1"/>
</dbReference>
<dbReference type="InterPro" id="IPR050270">
    <property type="entry name" value="DegV_domain_contain"/>
</dbReference>
<comment type="caution">
    <text evidence="2">The sequence shown here is derived from an EMBL/GenBank/DDBJ whole genome shotgun (WGS) entry which is preliminary data.</text>
</comment>
<dbReference type="Gene3D" id="3.30.1180.10">
    <property type="match status" value="1"/>
</dbReference>
<dbReference type="AlphaFoldDB" id="A0A101FG54"/>
<dbReference type="InterPro" id="IPR003797">
    <property type="entry name" value="DegV"/>
</dbReference>
<dbReference type="SUPFAM" id="SSF82549">
    <property type="entry name" value="DAK1/DegV-like"/>
    <property type="match status" value="1"/>
</dbReference>